<keyword evidence="2" id="KW-1185">Reference proteome</keyword>
<organism evidence="1 2">
    <name type="scientific">Streptococcus saliviloxodontae</name>
    <dbReference type="NCBI Taxonomy" id="1349416"/>
    <lineage>
        <taxon>Bacteria</taxon>
        <taxon>Bacillati</taxon>
        <taxon>Bacillota</taxon>
        <taxon>Bacilli</taxon>
        <taxon>Lactobacillales</taxon>
        <taxon>Streptococcaceae</taxon>
        <taxon>Streptococcus</taxon>
    </lineage>
</organism>
<protein>
    <recommendedName>
        <fullName evidence="3">Replication protein</fullName>
    </recommendedName>
</protein>
<dbReference type="RefSeq" id="WP_205017112.1">
    <property type="nucleotide sequence ID" value="NZ_JAFBEI010000019.1"/>
</dbReference>
<evidence type="ECO:0008006" key="3">
    <source>
        <dbReference type="Google" id="ProtNLM"/>
    </source>
</evidence>
<dbReference type="EMBL" id="JAFBEI010000019">
    <property type="protein sequence ID" value="MBM7636222.1"/>
    <property type="molecule type" value="Genomic_DNA"/>
</dbReference>
<dbReference type="Proteomes" id="UP000809081">
    <property type="component" value="Unassembled WGS sequence"/>
</dbReference>
<gene>
    <name evidence="1" type="ORF">JOC31_001041</name>
</gene>
<name>A0ABS2PLS5_9STRE</name>
<accession>A0ABS2PLS5</accession>
<evidence type="ECO:0000313" key="1">
    <source>
        <dbReference type="EMBL" id="MBM7636222.1"/>
    </source>
</evidence>
<reference evidence="1 2" key="1">
    <citation type="submission" date="2021-01" db="EMBL/GenBank/DDBJ databases">
        <title>Genomic Encyclopedia of Type Strains, Phase IV (KMG-IV): sequencing the most valuable type-strain genomes for metagenomic binning, comparative biology and taxonomic classification.</title>
        <authorList>
            <person name="Goeker M."/>
        </authorList>
    </citation>
    <scope>NUCLEOTIDE SEQUENCE [LARGE SCALE GENOMIC DNA]</scope>
    <source>
        <strain evidence="1 2">DSM 27513</strain>
    </source>
</reference>
<sequence>MAEIENTSLTARQIKFIDAMLVEPTIEKACERARISRATGHKYLKIAAVKKTLRIKQDEIMDKTTQMLYLASSNVNDIMMDGKVNPFVRTQAAKAILEQSYKTHELFGVVRQIEEMRLEIEEISERN</sequence>
<comment type="caution">
    <text evidence="1">The sequence shown here is derived from an EMBL/GenBank/DDBJ whole genome shotgun (WGS) entry which is preliminary data.</text>
</comment>
<proteinExistence type="predicted"/>
<evidence type="ECO:0000313" key="2">
    <source>
        <dbReference type="Proteomes" id="UP000809081"/>
    </source>
</evidence>